<proteinExistence type="predicted"/>
<dbReference type="SUPFAM" id="SSF54211">
    <property type="entry name" value="Ribosomal protein S5 domain 2-like"/>
    <property type="match status" value="1"/>
</dbReference>
<dbReference type="AlphaFoldDB" id="A0AAU0Q077"/>
<sequence length="436" mass="46850">MSGSPSPALLTDAHTRAWGVDPTWIVSAPGTLAWLGEYVAPIGGTTIAQTIEPSVQVAISLTTTPPQGNHDQLNPSETGMSFGVHSAGPYPIADADDVVRTVLDTVAHQQSGLRRSILLYVTIMSSIPPGEGFGEHAAATAAITMALATALSGKDDPPCPPALATLTAKTLRQSAYSPTSWWRPSVIFRSQPGTLTHLTQFDDAVTALPFTDEREPLHPVMLSATPTDEDLDHAQGWASKTQRNDAFLWRACSTFGVETLWDLPSAPQRVLEWLDISRRDTTADEQQPDYPSVMEARRWLQLCGRDSSRARHAAMDVKSRRTTRVASTLTASGRELIELVSAATPTQQRILRDIATPAGCDVIGEIPGQRIVAARPVPGASTSVLALVKPKKDEPQPQTAAKMRSDGPRSENARNSGITVTELSFAEPAHIQLPLT</sequence>
<feature type="region of interest" description="Disordered" evidence="1">
    <location>
        <begin position="389"/>
        <end position="419"/>
    </location>
</feature>
<dbReference type="InterPro" id="IPR020568">
    <property type="entry name" value="Ribosomal_Su5_D2-typ_SF"/>
</dbReference>
<dbReference type="Proteomes" id="UP001174314">
    <property type="component" value="Chromosome"/>
</dbReference>
<dbReference type="InterPro" id="IPR014721">
    <property type="entry name" value="Ribsml_uS5_D2-typ_fold_subgr"/>
</dbReference>
<feature type="compositionally biased region" description="Basic and acidic residues" evidence="1">
    <location>
        <begin position="403"/>
        <end position="412"/>
    </location>
</feature>
<dbReference type="EMBL" id="CP137757">
    <property type="protein sequence ID" value="WPF25662.1"/>
    <property type="molecule type" value="Genomic_DNA"/>
</dbReference>
<evidence type="ECO:0000313" key="2">
    <source>
        <dbReference type="EMBL" id="WPF25662.1"/>
    </source>
</evidence>
<dbReference type="RefSeq" id="WP_221924042.1">
    <property type="nucleotide sequence ID" value="NZ_CP137757.1"/>
</dbReference>
<dbReference type="Gene3D" id="3.30.230.10">
    <property type="match status" value="1"/>
</dbReference>
<accession>A0AAU0Q077</accession>
<keyword evidence="3" id="KW-1185">Reference proteome</keyword>
<gene>
    <name evidence="2" type="ORF">Q0N40_03755</name>
</gene>
<dbReference type="PRINTS" id="PR00959">
    <property type="entry name" value="MEVGALKINASE"/>
</dbReference>
<dbReference type="KEGG" id="cpsk:Q0N40_03755"/>
<name>A0AAU0Q077_9CORY</name>
<protein>
    <submittedName>
        <fullName evidence="2">Uncharacterized protein</fullName>
    </submittedName>
</protein>
<reference evidence="2 3" key="1">
    <citation type="submission" date="2023-10" db="EMBL/GenBank/DDBJ databases">
        <title>complete genome sequence of Corynebacterium pseudokroppenstedtii P15-C1.</title>
        <authorList>
            <person name="Bruggemann H."/>
            <person name="Poehlein A."/>
        </authorList>
    </citation>
    <scope>NUCLEOTIDE SEQUENCE [LARGE SCALE GENOMIC DNA]</scope>
    <source>
        <strain evidence="2 3">P15_C1</strain>
    </source>
</reference>
<evidence type="ECO:0000313" key="3">
    <source>
        <dbReference type="Proteomes" id="UP001174314"/>
    </source>
</evidence>
<evidence type="ECO:0000256" key="1">
    <source>
        <dbReference type="SAM" id="MobiDB-lite"/>
    </source>
</evidence>
<organism evidence="2 3">
    <name type="scientific">Corynebacterium pseudokroppenstedtii</name>
    <dbReference type="NCBI Taxonomy" id="2804917"/>
    <lineage>
        <taxon>Bacteria</taxon>
        <taxon>Bacillati</taxon>
        <taxon>Actinomycetota</taxon>
        <taxon>Actinomycetes</taxon>
        <taxon>Mycobacteriales</taxon>
        <taxon>Corynebacteriaceae</taxon>
        <taxon>Corynebacterium</taxon>
    </lineage>
</organism>